<name>A0ABM4YQQ0_VULVU</name>
<feature type="region of interest" description="Disordered" evidence="10">
    <location>
        <begin position="225"/>
        <end position="321"/>
    </location>
</feature>
<dbReference type="GeneID" id="112922705"/>
<evidence type="ECO:0000313" key="12">
    <source>
        <dbReference type="RefSeq" id="XP_072592619.1"/>
    </source>
</evidence>
<comment type="function">
    <text evidence="8">Centrosomal protein required for establishing a robust mitotic centrosome architecture that can endure the forces that converge on the centrosomes during spindle formation. Required for stabilizing the expanded pericentriolar material around the centriole.</text>
</comment>
<evidence type="ECO:0000256" key="4">
    <source>
        <dbReference type="ARBA" id="ARBA00013872"/>
    </source>
</evidence>
<dbReference type="RefSeq" id="XP_072592619.1">
    <property type="nucleotide sequence ID" value="XM_072736518.1"/>
</dbReference>
<organism evidence="11 12">
    <name type="scientific">Vulpes vulpes</name>
    <name type="common">Red fox</name>
    <dbReference type="NCBI Taxonomy" id="9627"/>
    <lineage>
        <taxon>Eukaryota</taxon>
        <taxon>Metazoa</taxon>
        <taxon>Chordata</taxon>
        <taxon>Craniata</taxon>
        <taxon>Vertebrata</taxon>
        <taxon>Euteleostomi</taxon>
        <taxon>Mammalia</taxon>
        <taxon>Eutheria</taxon>
        <taxon>Laurasiatheria</taxon>
        <taxon>Carnivora</taxon>
        <taxon>Caniformia</taxon>
        <taxon>Canidae</taxon>
        <taxon>Vulpes</taxon>
    </lineage>
</organism>
<evidence type="ECO:0000313" key="11">
    <source>
        <dbReference type="Proteomes" id="UP001652641"/>
    </source>
</evidence>
<accession>A0ABM4YQQ0</accession>
<keyword evidence="5" id="KW-0963">Cytoplasm</keyword>
<sequence length="788" mass="88045">MRPASQPSAPLASSDYYERLGRLQRGLRDRFIYLFIHDRQRERKRKAETQEEGEAGSMPGARRRTRSWDSRIAPSAKGSEKKRLDLERKLYEYNQSDICRVKLKYVKLKKYLKEIRESEKKAHTRNQDYLKWFEHVQAHVGHFTTNTEKLQELKNEYVAQMKKMQLLSKESPEARGEQKDKDRGKVARQVGINSGTAASRGLYHPATIFMGRQMSAMLSIRGFHAEQKSPQPTKSVSIPDPHSRRQPARSGDVTDSCVGQTHSDTQRLKKSDKIDGKTSLQIGEKMPVTGSALSEEEQTHCSQIGSNTHHGESSLSEGKKSAQLHSLLLARLSPENRTTDVKCDSSNRSEGSEGEILTQEHIEVKEERAGLPGAPISASECCASENECSQEKGSAWEGCSDHLPPRDPESQKPFRKMQEEQEEESLSSSSSSSDLTVSVSEDDLIFKSPEPQPNPSDKIKGEDGIEALKLIHSEQERDALSTEKHNCILQTLSSPDSKKESSTNSPTRELYNRSDILKEDLEACRAAVLHQLPRLLPEGSSDEKQVRFEHALAAGLRARLGQHVATLKEQDNSIREAVAKPSEVFPVKNMNQTTRAAALLKKALTEECDGRSAIHSNESSCSLPSILNDNSGIKEEKPAPWLNSVHTKEQEISSDCGGESREESMAAKIPITETKAYQLLKQSTLQDNINHTEDRFQKADVSVLQLSGLNISSGTFKTKTTNKIASEASFSSSEGSPLSRYENEKKLTTNLESKAFWGESDDSNSEIEAALRPRNRNTSANDFDDFYD</sequence>
<dbReference type="PANTHER" id="PTHR16299">
    <property type="entry name" value="CENTROSOMAL PROTEIN KIZUNA"/>
    <property type="match status" value="1"/>
</dbReference>
<protein>
    <recommendedName>
        <fullName evidence="4">Centrosomal protein kizuna</fullName>
    </recommendedName>
    <alternativeName>
        <fullName evidence="9">Polo-like kinase 1 substrate 1</fullName>
    </alternativeName>
</protein>
<feature type="compositionally biased region" description="Basic and acidic residues" evidence="10">
    <location>
        <begin position="309"/>
        <end position="320"/>
    </location>
</feature>
<comment type="similarity">
    <text evidence="3">Belongs to the kizuna family.</text>
</comment>
<feature type="region of interest" description="Disordered" evidence="10">
    <location>
        <begin position="645"/>
        <end position="664"/>
    </location>
</feature>
<feature type="region of interest" description="Disordered" evidence="10">
    <location>
        <begin position="336"/>
        <end position="361"/>
    </location>
</feature>
<dbReference type="InterPro" id="IPR026742">
    <property type="entry name" value="Centrosomal_kizuma"/>
</dbReference>
<keyword evidence="11" id="KW-1185">Reference proteome</keyword>
<feature type="region of interest" description="Disordered" evidence="10">
    <location>
        <begin position="726"/>
        <end position="745"/>
    </location>
</feature>
<evidence type="ECO:0000256" key="1">
    <source>
        <dbReference type="ARBA" id="ARBA00004120"/>
    </source>
</evidence>
<gene>
    <name evidence="12" type="primary">KIZ</name>
</gene>
<feature type="compositionally biased region" description="Low complexity" evidence="10">
    <location>
        <begin position="426"/>
        <end position="439"/>
    </location>
</feature>
<keyword evidence="6" id="KW-0206">Cytoskeleton</keyword>
<dbReference type="Proteomes" id="UP001652641">
    <property type="component" value="Chromosome 14"/>
</dbReference>
<dbReference type="PANTHER" id="PTHR16299:SF2">
    <property type="entry name" value="CENTROSOMAL PROTEIN KIZUNA"/>
    <property type="match status" value="1"/>
</dbReference>
<feature type="compositionally biased region" description="Basic and acidic residues" evidence="10">
    <location>
        <begin position="337"/>
        <end position="351"/>
    </location>
</feature>
<evidence type="ECO:0000256" key="5">
    <source>
        <dbReference type="ARBA" id="ARBA00022490"/>
    </source>
</evidence>
<feature type="region of interest" description="Disordered" evidence="10">
    <location>
        <begin position="753"/>
        <end position="788"/>
    </location>
</feature>
<evidence type="ECO:0000256" key="8">
    <source>
        <dbReference type="ARBA" id="ARBA00024919"/>
    </source>
</evidence>
<reference evidence="12" key="1">
    <citation type="submission" date="2025-08" db="UniProtKB">
        <authorList>
            <consortium name="RefSeq"/>
        </authorList>
    </citation>
    <scope>IDENTIFICATION</scope>
    <source>
        <tissue evidence="12">Cell line</tissue>
    </source>
</reference>
<feature type="compositionally biased region" description="Low complexity" evidence="10">
    <location>
        <begin position="726"/>
        <end position="739"/>
    </location>
</feature>
<feature type="compositionally biased region" description="Basic and acidic residues" evidence="10">
    <location>
        <begin position="399"/>
        <end position="419"/>
    </location>
</feature>
<evidence type="ECO:0000256" key="7">
    <source>
        <dbReference type="ARBA" id="ARBA00023273"/>
    </source>
</evidence>
<feature type="region of interest" description="Disordered" evidence="10">
    <location>
        <begin position="166"/>
        <end position="192"/>
    </location>
</feature>
<proteinExistence type="inferred from homology"/>
<evidence type="ECO:0000256" key="10">
    <source>
        <dbReference type="SAM" id="MobiDB-lite"/>
    </source>
</evidence>
<evidence type="ECO:0000256" key="3">
    <source>
        <dbReference type="ARBA" id="ARBA00010767"/>
    </source>
</evidence>
<feature type="region of interest" description="Disordered" evidence="10">
    <location>
        <begin position="394"/>
        <end position="509"/>
    </location>
</feature>
<feature type="compositionally biased region" description="Basic and acidic residues" evidence="10">
    <location>
        <begin position="170"/>
        <end position="185"/>
    </location>
</feature>
<feature type="compositionally biased region" description="Basic and acidic residues" evidence="10">
    <location>
        <begin position="469"/>
        <end position="486"/>
    </location>
</feature>
<feature type="region of interest" description="Disordered" evidence="10">
    <location>
        <begin position="41"/>
        <end position="80"/>
    </location>
</feature>
<feature type="compositionally biased region" description="Basic and acidic residues" evidence="10">
    <location>
        <begin position="264"/>
        <end position="276"/>
    </location>
</feature>
<evidence type="ECO:0000256" key="6">
    <source>
        <dbReference type="ARBA" id="ARBA00023212"/>
    </source>
</evidence>
<keyword evidence="7" id="KW-0966">Cell projection</keyword>
<evidence type="ECO:0000256" key="9">
    <source>
        <dbReference type="ARBA" id="ARBA00031153"/>
    </source>
</evidence>
<comment type="subcellular location">
    <subcellularLocation>
        <location evidence="1">Cytoplasm</location>
        <location evidence="1">Cytoskeleton</location>
        <location evidence="1">Cilium basal body</location>
    </subcellularLocation>
    <subcellularLocation>
        <location evidence="2">Cytoplasm</location>
        <location evidence="2">Cytoskeleton</location>
        <location evidence="2">Microtubule organizing center</location>
        <location evidence="2">Centrosome</location>
    </subcellularLocation>
</comment>
<evidence type="ECO:0000256" key="2">
    <source>
        <dbReference type="ARBA" id="ARBA00004300"/>
    </source>
</evidence>